<dbReference type="Gene3D" id="3.40.50.150">
    <property type="entry name" value="Vaccinia Virus protein VP39"/>
    <property type="match status" value="1"/>
</dbReference>
<dbReference type="CDD" id="cd02440">
    <property type="entry name" value="AdoMet_MTases"/>
    <property type="match status" value="1"/>
</dbReference>
<dbReference type="InterPro" id="IPR029063">
    <property type="entry name" value="SAM-dependent_MTases_sf"/>
</dbReference>
<evidence type="ECO:0000259" key="1">
    <source>
        <dbReference type="Pfam" id="PF13649"/>
    </source>
</evidence>
<dbReference type="EMBL" id="BAAAYX010000002">
    <property type="protein sequence ID" value="GAA3690408.1"/>
    <property type="molecule type" value="Genomic_DNA"/>
</dbReference>
<organism evidence="2 3">
    <name type="scientific">Microlunatus aurantiacus</name>
    <dbReference type="NCBI Taxonomy" id="446786"/>
    <lineage>
        <taxon>Bacteria</taxon>
        <taxon>Bacillati</taxon>
        <taxon>Actinomycetota</taxon>
        <taxon>Actinomycetes</taxon>
        <taxon>Propionibacteriales</taxon>
        <taxon>Propionibacteriaceae</taxon>
        <taxon>Microlunatus</taxon>
    </lineage>
</organism>
<dbReference type="InterPro" id="IPR029044">
    <property type="entry name" value="Nucleotide-diphossugar_trans"/>
</dbReference>
<dbReference type="SUPFAM" id="SSF53448">
    <property type="entry name" value="Nucleotide-diphospho-sugar transferases"/>
    <property type="match status" value="1"/>
</dbReference>
<gene>
    <name evidence="2" type="ORF">GCM10022204_01600</name>
</gene>
<sequence length="437" mass="45994">MTTVPYAETTSASARADTVLVLAKEPLPGRAKTRLQSAFTPDETATLAAAALSDTLAAVRASRVPRRVLVFEGDPTGWRDGLEVVRQQPGDLAARLAAAFASVADDGPTRRTLLIGMDTPQVTPELLESSWGSADAVLGLSEDGGFWAIGLRDVDPSAVFTGIEMSTDRTGAAQLGRLIDLGLAVALLPPLRDVDEPADAVSVAHRWPDLTFSRRHRQLLADRPRQAADRLFDDLYAGADVAVQRVSGSAGGALLEIDLERWSRPADHVDQMVVARCEAPVLDVGCGPGRMVSALQRSGRAVLGIDISAVAVAAGRRAGGQVLQRDLALPLAGEGRWGTALFLDGNIGIGGDVAGLLQRCAALVGAGGLIICELDSDPDRDDTCAVVLSHRQGRSDPVPWAAIGVRPLLRLAASLDLIVTEVWEAGHRSFATLRTAT</sequence>
<name>A0ABP7CK45_9ACTN</name>
<dbReference type="SUPFAM" id="SSF53335">
    <property type="entry name" value="S-adenosyl-L-methionine-dependent methyltransferases"/>
    <property type="match status" value="1"/>
</dbReference>
<dbReference type="InterPro" id="IPR041698">
    <property type="entry name" value="Methyltransf_25"/>
</dbReference>
<accession>A0ABP7CK45</accession>
<feature type="domain" description="Methyltransferase" evidence="1">
    <location>
        <begin position="281"/>
        <end position="319"/>
    </location>
</feature>
<evidence type="ECO:0000313" key="3">
    <source>
        <dbReference type="Proteomes" id="UP001500051"/>
    </source>
</evidence>
<keyword evidence="3" id="KW-1185">Reference proteome</keyword>
<evidence type="ECO:0000313" key="2">
    <source>
        <dbReference type="EMBL" id="GAA3690408.1"/>
    </source>
</evidence>
<dbReference type="InterPro" id="IPR018641">
    <property type="entry name" value="Trfase_1_rSAM/seldom-assoc"/>
</dbReference>
<dbReference type="Gene3D" id="3.90.550.10">
    <property type="entry name" value="Spore Coat Polysaccharide Biosynthesis Protein SpsA, Chain A"/>
    <property type="match status" value="1"/>
</dbReference>
<dbReference type="Proteomes" id="UP001500051">
    <property type="component" value="Unassembled WGS sequence"/>
</dbReference>
<dbReference type="Pfam" id="PF09837">
    <property type="entry name" value="DUF2064"/>
    <property type="match status" value="1"/>
</dbReference>
<protein>
    <recommendedName>
        <fullName evidence="1">Methyltransferase domain-containing protein</fullName>
    </recommendedName>
</protein>
<dbReference type="Pfam" id="PF13649">
    <property type="entry name" value="Methyltransf_25"/>
    <property type="match status" value="1"/>
</dbReference>
<proteinExistence type="predicted"/>
<reference evidence="3" key="1">
    <citation type="journal article" date="2019" name="Int. J. Syst. Evol. Microbiol.">
        <title>The Global Catalogue of Microorganisms (GCM) 10K type strain sequencing project: providing services to taxonomists for standard genome sequencing and annotation.</title>
        <authorList>
            <consortium name="The Broad Institute Genomics Platform"/>
            <consortium name="The Broad Institute Genome Sequencing Center for Infectious Disease"/>
            <person name="Wu L."/>
            <person name="Ma J."/>
        </authorList>
    </citation>
    <scope>NUCLEOTIDE SEQUENCE [LARGE SCALE GENOMIC DNA]</scope>
    <source>
        <strain evidence="3">JCM 16548</strain>
    </source>
</reference>
<dbReference type="PANTHER" id="PTHR36529">
    <property type="entry name" value="SLL1095 PROTEIN"/>
    <property type="match status" value="1"/>
</dbReference>
<comment type="caution">
    <text evidence="2">The sequence shown here is derived from an EMBL/GenBank/DDBJ whole genome shotgun (WGS) entry which is preliminary data.</text>
</comment>
<dbReference type="PANTHER" id="PTHR36529:SF1">
    <property type="entry name" value="GLYCOSYLTRANSFERASE"/>
    <property type="match status" value="1"/>
</dbReference>